<feature type="domain" description="BTB" evidence="2">
    <location>
        <begin position="720"/>
        <end position="789"/>
    </location>
</feature>
<dbReference type="CDD" id="cd18186">
    <property type="entry name" value="BTB_POZ_ZBTB_KLHL-like"/>
    <property type="match status" value="1"/>
</dbReference>
<dbReference type="SMART" id="SM00225">
    <property type="entry name" value="BTB"/>
    <property type="match status" value="1"/>
</dbReference>
<dbReference type="SUPFAM" id="SSF109732">
    <property type="entry name" value="HBS1-like domain"/>
    <property type="match status" value="1"/>
</dbReference>
<evidence type="ECO:0000256" key="1">
    <source>
        <dbReference type="SAM" id="Phobius"/>
    </source>
</evidence>
<reference evidence="3 4" key="1">
    <citation type="journal article" date="2023" name="Arcadia Sci">
        <title>De novo assembly of a long-read Amblyomma americanum tick genome.</title>
        <authorList>
            <person name="Chou S."/>
            <person name="Poskanzer K.E."/>
            <person name="Rollins M."/>
            <person name="Thuy-Boun P.S."/>
        </authorList>
    </citation>
    <scope>NUCLEOTIDE SEQUENCE [LARGE SCALE GENOMIC DNA]</scope>
    <source>
        <strain evidence="3">F_SG_1</strain>
        <tissue evidence="3">Salivary glands</tissue>
    </source>
</reference>
<protein>
    <recommendedName>
        <fullName evidence="2">BTB domain-containing protein</fullName>
    </recommendedName>
</protein>
<keyword evidence="1" id="KW-1133">Transmembrane helix</keyword>
<accession>A0AAQ4EEJ0</accession>
<dbReference type="Pfam" id="PF00651">
    <property type="entry name" value="BTB"/>
    <property type="match status" value="1"/>
</dbReference>
<keyword evidence="1" id="KW-0472">Membrane</keyword>
<dbReference type="PANTHER" id="PTHR24413">
    <property type="entry name" value="SPECKLE-TYPE POZ PROTEIN"/>
    <property type="match status" value="1"/>
</dbReference>
<evidence type="ECO:0000313" key="4">
    <source>
        <dbReference type="Proteomes" id="UP001321473"/>
    </source>
</evidence>
<evidence type="ECO:0000259" key="2">
    <source>
        <dbReference type="PROSITE" id="PS50097"/>
    </source>
</evidence>
<gene>
    <name evidence="3" type="ORF">V5799_012271</name>
</gene>
<dbReference type="Gene3D" id="1.10.8.10">
    <property type="entry name" value="DNA helicase RuvA subunit, C-terminal domain"/>
    <property type="match status" value="1"/>
</dbReference>
<dbReference type="InterPro" id="IPR037189">
    <property type="entry name" value="HBS1-like_N_sf"/>
</dbReference>
<feature type="transmembrane region" description="Helical" evidence="1">
    <location>
        <begin position="31"/>
        <end position="54"/>
    </location>
</feature>
<dbReference type="Gene3D" id="3.30.710.10">
    <property type="entry name" value="Potassium Channel Kv1.1, Chain A"/>
    <property type="match status" value="2"/>
</dbReference>
<sequence>MLGDRKPVMRRIQRHPIDDEYAERTFMFRAAALLGVFLIVTLVVTVGVTVYMTFIRPGSYAKIQRHERHRHCHYLTMADENIYCGSWKITKCISLAAGTEVTEVEGTIFTLDESGDLSWKIPDHAAPMPFFSCETYEVFLGNPHYIRFFGTFAGHMIEFRVAHADEDGINLIYEGWCVLQCVKMAQKEVGWDEPFSYLPALEEGYFSDAVITAEEGKEFPVHLTLLRLSCPAVDWATGKPGPLDGLPENVVAAALHCIYADCLPPALTEETARACVSLLSPPATVGFERLVHLCELFLRNMSVKQQVMSLINDMHQCAETVADCFSAPSGTGGSGEGGSPSPTASPARLCYVVGQALRECAVAAAKLLLLCDVFSRHKHLLSREERQDLIKHCVSRLPTFMNQLQKLLEAVKRTFGNLSFAERTVIAAYVVPEIESSLESLFQLIAEAKRALDLIISRMTNDKLTAEPYVADLPVGELLNRNLRNSLNVRELVKLRSFYEKVFMTFITLMRKKESFCDMGGGSKIRSVAKNLEQFIDEIPMLLLRIEELRSAVLEKQSCKEWKFLFKLGTSKVTWVLNKLVCHRETLHLVMTRLCDLVARDQFTAALVELGIVVPTPEAHQNGSAEEEDDDAPLTVTAAAEMSSTSSSLCGSGGLALAAASASEVERPQNEPIESLCRPPAAKDSRLARDSLQLFLDGKDTDMSFEIVAAPGYSGDLSPEAVSDAVSGVRWQIGAHRVVVATRCNWFKKALLSGMRESIDRKIVVHDTHPEVFQLFLEYLYRGCLDSRPLTTEQLVELMQLGDRYEVDMLKQITEDVLRDHLDEDSALFLLNLADQLNARNLRNSALEFVAINKDVVKSDGYSELPDDLQTEIMETITWFELRSSQRPEDVIPFGCQFEPASPSSASSSLLDIDEFASALSISGKETDTTQADQGAAHSSTWSSLEELPLTQDSAQLEVCVEQLRDVVGEAVPREALVQVSLAADYDVNRALNFFFA</sequence>
<keyword evidence="4" id="KW-1185">Reference proteome</keyword>
<dbReference type="Proteomes" id="UP001321473">
    <property type="component" value="Unassembled WGS sequence"/>
</dbReference>
<keyword evidence="1" id="KW-0812">Transmembrane</keyword>
<dbReference type="InterPro" id="IPR000210">
    <property type="entry name" value="BTB/POZ_dom"/>
</dbReference>
<name>A0AAQ4EEJ0_AMBAM</name>
<dbReference type="SUPFAM" id="SSF54695">
    <property type="entry name" value="POZ domain"/>
    <property type="match status" value="1"/>
</dbReference>
<dbReference type="AlphaFoldDB" id="A0AAQ4EEJ0"/>
<dbReference type="EMBL" id="JARKHS020017223">
    <property type="protein sequence ID" value="KAK8773197.1"/>
    <property type="molecule type" value="Genomic_DNA"/>
</dbReference>
<dbReference type="PROSITE" id="PS50097">
    <property type="entry name" value="BTB"/>
    <property type="match status" value="1"/>
</dbReference>
<proteinExistence type="predicted"/>
<evidence type="ECO:0000313" key="3">
    <source>
        <dbReference type="EMBL" id="KAK8773197.1"/>
    </source>
</evidence>
<comment type="caution">
    <text evidence="3">The sequence shown here is derived from an EMBL/GenBank/DDBJ whole genome shotgun (WGS) entry which is preliminary data.</text>
</comment>
<dbReference type="InterPro" id="IPR011333">
    <property type="entry name" value="SKP1/BTB/POZ_sf"/>
</dbReference>
<organism evidence="3 4">
    <name type="scientific">Amblyomma americanum</name>
    <name type="common">Lone star tick</name>
    <dbReference type="NCBI Taxonomy" id="6943"/>
    <lineage>
        <taxon>Eukaryota</taxon>
        <taxon>Metazoa</taxon>
        <taxon>Ecdysozoa</taxon>
        <taxon>Arthropoda</taxon>
        <taxon>Chelicerata</taxon>
        <taxon>Arachnida</taxon>
        <taxon>Acari</taxon>
        <taxon>Parasitiformes</taxon>
        <taxon>Ixodida</taxon>
        <taxon>Ixodoidea</taxon>
        <taxon>Ixodidae</taxon>
        <taxon>Amblyomminae</taxon>
        <taxon>Amblyomma</taxon>
    </lineage>
</organism>